<organism evidence="8 9">
    <name type="scientific">Candidatus Dactylopiibacterium carminicum</name>
    <dbReference type="NCBI Taxonomy" id="857335"/>
    <lineage>
        <taxon>Bacteria</taxon>
        <taxon>Pseudomonadati</taxon>
        <taxon>Pseudomonadota</taxon>
        <taxon>Betaproteobacteria</taxon>
        <taxon>Rhodocyclales</taxon>
        <taxon>Rhodocyclaceae</taxon>
        <taxon>Candidatus Dactylopiibacterium</taxon>
    </lineage>
</organism>
<dbReference type="Proteomes" id="UP000623509">
    <property type="component" value="Unassembled WGS sequence"/>
</dbReference>
<dbReference type="InterPro" id="IPR002758">
    <property type="entry name" value="Cation_antiport_E"/>
</dbReference>
<evidence type="ECO:0000256" key="4">
    <source>
        <dbReference type="ARBA" id="ARBA00022692"/>
    </source>
</evidence>
<dbReference type="Pfam" id="PF01899">
    <property type="entry name" value="MNHE"/>
    <property type="match status" value="1"/>
</dbReference>
<evidence type="ECO:0000313" key="9">
    <source>
        <dbReference type="Proteomes" id="UP000216107"/>
    </source>
</evidence>
<dbReference type="EMBL" id="NMRN01000028">
    <property type="protein sequence ID" value="PAS92842.1"/>
    <property type="molecule type" value="Genomic_DNA"/>
</dbReference>
<evidence type="ECO:0000256" key="3">
    <source>
        <dbReference type="ARBA" id="ARBA00022475"/>
    </source>
</evidence>
<comment type="caution">
    <text evidence="8">The sequence shown here is derived from an EMBL/GenBank/DDBJ whole genome shotgun (WGS) entry which is preliminary data.</text>
</comment>
<comment type="subcellular location">
    <subcellularLocation>
        <location evidence="1">Cell membrane</location>
        <topology evidence="1">Multi-pass membrane protein</topology>
    </subcellularLocation>
</comment>
<evidence type="ECO:0000313" key="7">
    <source>
        <dbReference type="EMBL" id="KAF7598972.1"/>
    </source>
</evidence>
<dbReference type="Proteomes" id="UP000216107">
    <property type="component" value="Unassembled WGS sequence"/>
</dbReference>
<reference evidence="8 9" key="2">
    <citation type="submission" date="2017-07" db="EMBL/GenBank/DDBJ databases">
        <title>Candidatus Dactylopiibacterium carminicum, a nitrogen-fixing symbiont of the cochineal insect Dactylopius coccus and Dactylopius opuntiae (Hemiptera: Coccoidea: Dactylopiidae).</title>
        <authorList>
            <person name="Vera A."/>
        </authorList>
    </citation>
    <scope>NUCLEOTIDE SEQUENCE [LARGE SCALE GENOMIC DNA]</scope>
    <source>
        <strain evidence="8 9">NFDCM</strain>
    </source>
</reference>
<comment type="similarity">
    <text evidence="2">Belongs to the CPA3 antiporters (TC 2.A.63) subunit E family.</text>
</comment>
<name>A0A272ERX8_9RHOO</name>
<keyword evidence="6" id="KW-0472">Membrane</keyword>
<dbReference type="GO" id="GO:0008324">
    <property type="term" value="F:monoatomic cation transmembrane transporter activity"/>
    <property type="evidence" value="ECO:0007669"/>
    <property type="project" value="InterPro"/>
</dbReference>
<proteinExistence type="inferred from homology"/>
<dbReference type="PANTHER" id="PTHR34584:SF1">
    <property type="entry name" value="NA(+)_H(+) ANTIPORTER SUBUNIT E1"/>
    <property type="match status" value="1"/>
</dbReference>
<sequence>MFGLHCVLAIGLAALANSLSPLGVLGCFVLVHLTLRLAAPITGTWPYVHRVEIGARFLIWFIGDAVRASWHVGRIVLSPRIDIQPALITYPLERPGDRMATVLGCLLTLTPGTLALDYRRDEGCFLILDARPAETVIADIRAIEVRLLAWLDAGIPKKERSTP</sequence>
<protein>
    <submittedName>
        <fullName evidence="8">Cation:proton antiporter</fullName>
    </submittedName>
</protein>
<keyword evidence="4" id="KW-0812">Transmembrane</keyword>
<accession>A0A272ERX8</accession>
<evidence type="ECO:0000313" key="10">
    <source>
        <dbReference type="Proteomes" id="UP000623509"/>
    </source>
</evidence>
<keyword evidence="3" id="KW-1003">Cell membrane</keyword>
<dbReference type="GO" id="GO:0005886">
    <property type="term" value="C:plasma membrane"/>
    <property type="evidence" value="ECO:0007669"/>
    <property type="project" value="UniProtKB-SubCell"/>
</dbReference>
<evidence type="ECO:0000256" key="1">
    <source>
        <dbReference type="ARBA" id="ARBA00004651"/>
    </source>
</evidence>
<dbReference type="AlphaFoldDB" id="A0A272ERX8"/>
<evidence type="ECO:0000256" key="2">
    <source>
        <dbReference type="ARBA" id="ARBA00006228"/>
    </source>
</evidence>
<evidence type="ECO:0000256" key="5">
    <source>
        <dbReference type="ARBA" id="ARBA00022989"/>
    </source>
</evidence>
<dbReference type="PANTHER" id="PTHR34584">
    <property type="entry name" value="NA(+)/H(+) ANTIPORTER SUBUNIT E1"/>
    <property type="match status" value="1"/>
</dbReference>
<dbReference type="RefSeq" id="WP_095524845.1">
    <property type="nucleotide sequence ID" value="NZ_MDUX01000032.1"/>
</dbReference>
<gene>
    <name evidence="7" type="ORF">BGI27_10540</name>
    <name evidence="8" type="ORF">CGU29_09855</name>
</gene>
<dbReference type="EMBL" id="MDUX01000032">
    <property type="protein sequence ID" value="KAF7598972.1"/>
    <property type="molecule type" value="Genomic_DNA"/>
</dbReference>
<dbReference type="OrthoDB" id="9807187at2"/>
<keyword evidence="10" id="KW-1185">Reference proteome</keyword>
<reference evidence="7 10" key="1">
    <citation type="submission" date="2016-08" db="EMBL/GenBank/DDBJ databases">
        <title>Candidatus Dactylopiibacterium carminicum genome sequence.</title>
        <authorList>
            <person name="Ramirez-Puebla S.T."/>
            <person name="Ormeno-Orrillo E."/>
            <person name="Vera-Ponce De Leon A."/>
            <person name="Luis L."/>
            <person name="Sanchez-Flores A."/>
            <person name="Monica R."/>
            <person name="Martinez-Romero E."/>
        </authorList>
    </citation>
    <scope>NUCLEOTIDE SEQUENCE [LARGE SCALE GENOMIC DNA]</scope>
    <source>
        <strain evidence="7">END1</strain>
    </source>
</reference>
<keyword evidence="5" id="KW-1133">Transmembrane helix</keyword>
<evidence type="ECO:0000256" key="6">
    <source>
        <dbReference type="ARBA" id="ARBA00023136"/>
    </source>
</evidence>
<evidence type="ECO:0000313" key="8">
    <source>
        <dbReference type="EMBL" id="PAS92842.1"/>
    </source>
</evidence>